<feature type="domain" description="F-box" evidence="1">
    <location>
        <begin position="97"/>
        <end position="166"/>
    </location>
</feature>
<dbReference type="Gene3D" id="1.20.1280.50">
    <property type="match status" value="1"/>
</dbReference>
<gene>
    <name evidence="2" type="ORF">DFH08DRAFT_116729</name>
</gene>
<dbReference type="AlphaFoldDB" id="A0AAD7A6V1"/>
<evidence type="ECO:0000313" key="3">
    <source>
        <dbReference type="Proteomes" id="UP001218218"/>
    </source>
</evidence>
<comment type="caution">
    <text evidence="2">The sequence shown here is derived from an EMBL/GenBank/DDBJ whole genome shotgun (WGS) entry which is preliminary data.</text>
</comment>
<dbReference type="InterPro" id="IPR032675">
    <property type="entry name" value="LRR_dom_sf"/>
</dbReference>
<name>A0AAD7A6V1_9AGAR</name>
<keyword evidence="3" id="KW-1185">Reference proteome</keyword>
<protein>
    <recommendedName>
        <fullName evidence="1">F-box domain-containing protein</fullName>
    </recommendedName>
</protein>
<dbReference type="InterPro" id="IPR036047">
    <property type="entry name" value="F-box-like_dom_sf"/>
</dbReference>
<proteinExistence type="predicted"/>
<dbReference type="SUPFAM" id="SSF52047">
    <property type="entry name" value="RNI-like"/>
    <property type="match status" value="1"/>
</dbReference>
<accession>A0AAD7A6V1</accession>
<dbReference type="SUPFAM" id="SSF81383">
    <property type="entry name" value="F-box domain"/>
    <property type="match status" value="1"/>
</dbReference>
<dbReference type="Pfam" id="PF12937">
    <property type="entry name" value="F-box-like"/>
    <property type="match status" value="1"/>
</dbReference>
<dbReference type="InterPro" id="IPR001810">
    <property type="entry name" value="F-box_dom"/>
</dbReference>
<dbReference type="Proteomes" id="UP001218218">
    <property type="component" value="Unassembled WGS sequence"/>
</dbReference>
<evidence type="ECO:0000259" key="1">
    <source>
        <dbReference type="Pfam" id="PF12937"/>
    </source>
</evidence>
<evidence type="ECO:0000313" key="2">
    <source>
        <dbReference type="EMBL" id="KAJ7350788.1"/>
    </source>
</evidence>
<organism evidence="2 3">
    <name type="scientific">Mycena albidolilacea</name>
    <dbReference type="NCBI Taxonomy" id="1033008"/>
    <lineage>
        <taxon>Eukaryota</taxon>
        <taxon>Fungi</taxon>
        <taxon>Dikarya</taxon>
        <taxon>Basidiomycota</taxon>
        <taxon>Agaricomycotina</taxon>
        <taxon>Agaricomycetes</taxon>
        <taxon>Agaricomycetidae</taxon>
        <taxon>Agaricales</taxon>
        <taxon>Marasmiineae</taxon>
        <taxon>Mycenaceae</taxon>
        <taxon>Mycena</taxon>
    </lineage>
</organism>
<reference evidence="2" key="1">
    <citation type="submission" date="2023-03" db="EMBL/GenBank/DDBJ databases">
        <title>Massive genome expansion in bonnet fungi (Mycena s.s.) driven by repeated elements and novel gene families across ecological guilds.</title>
        <authorList>
            <consortium name="Lawrence Berkeley National Laboratory"/>
            <person name="Harder C.B."/>
            <person name="Miyauchi S."/>
            <person name="Viragh M."/>
            <person name="Kuo A."/>
            <person name="Thoen E."/>
            <person name="Andreopoulos B."/>
            <person name="Lu D."/>
            <person name="Skrede I."/>
            <person name="Drula E."/>
            <person name="Henrissat B."/>
            <person name="Morin E."/>
            <person name="Kohler A."/>
            <person name="Barry K."/>
            <person name="LaButti K."/>
            <person name="Morin E."/>
            <person name="Salamov A."/>
            <person name="Lipzen A."/>
            <person name="Mereny Z."/>
            <person name="Hegedus B."/>
            <person name="Baldrian P."/>
            <person name="Stursova M."/>
            <person name="Weitz H."/>
            <person name="Taylor A."/>
            <person name="Grigoriev I.V."/>
            <person name="Nagy L.G."/>
            <person name="Martin F."/>
            <person name="Kauserud H."/>
        </authorList>
    </citation>
    <scope>NUCLEOTIDE SEQUENCE</scope>
    <source>
        <strain evidence="2">CBHHK002</strain>
    </source>
</reference>
<dbReference type="EMBL" id="JARIHO010000014">
    <property type="protein sequence ID" value="KAJ7350788.1"/>
    <property type="molecule type" value="Genomic_DNA"/>
</dbReference>
<dbReference type="Gene3D" id="3.80.10.10">
    <property type="entry name" value="Ribonuclease Inhibitor"/>
    <property type="match status" value="1"/>
</dbReference>
<sequence length="579" mass="66172">MSGRPQCSSCRIPVFQPSILSHLTQKAELHKLVRSNKCPTDVQASHCQEIISSSPAELERYDTEISRLRAIIDKLEKDRNVVEEYQLLCRYTVSPIRRMPAEILTEIFAFFVPDAFDPLDTSMQYQEQVQGELARVANADLLRIAQVCPRWHKLAMETPSLWSSIGLHLKLWRDVRSRGRMVTVLESSLVRGGNFPLDLGINIRGLSGPNALWLIPLLTQYSRRWRALSLSMDLATASHYEPTSFGMLSTIQGRLPLLETLQLNMQHLPETIVEGVASYFAVAPRLKRIQYYGRLAAFSKLPLKQLELFAYFDVRPQDLNGLISTMSRFSKAKCDCQIRVSAADGDFLPAIDLPPVISNVAVLQLCGTRIFEPSQAQSMLTEFITRLTLPSLVTLQIVYHGDQWFPLTWPHREFLALAHRSSFHVHLKQLSLVSVHITEAELLEALSGLPVLQHLAISDHRCLDERGEEVVLVTNSLLERLTWTTQFTCLVPDLSFLETHTLLQFEDSVYRDLVLSRLKPGRNAEGPFEVNLWWYEEYYREVDPVLVAQFTELRLQGELLFLINESYAFPTWHYDLPSL</sequence>